<dbReference type="Proteomes" id="UP000722989">
    <property type="component" value="Unassembled WGS sequence"/>
</dbReference>
<dbReference type="Pfam" id="PF14430">
    <property type="entry name" value="Imm1"/>
    <property type="match status" value="1"/>
</dbReference>
<dbReference type="InterPro" id="IPR025680">
    <property type="entry name" value="DddI"/>
</dbReference>
<evidence type="ECO:0008006" key="3">
    <source>
        <dbReference type="Google" id="ProtNLM"/>
    </source>
</evidence>
<sequence length="141" mass="15032">MRYTLHWGPDNARRITTVAELEGLLSFLATVRGRDGAPYGVDLLPAGATGGGLQLGIGHPHRAFVVWLDAVGGVGPGAGGSYGIDDDLEAWPEPIGFDCGAEVVDFKPAWTRVTPRQALEAAREYMMTGARPTILRFDPNA</sequence>
<proteinExistence type="predicted"/>
<dbReference type="RefSeq" id="WP_167929043.1">
    <property type="nucleotide sequence ID" value="NZ_JAATVY010000046.1"/>
</dbReference>
<gene>
    <name evidence="1" type="ORF">HC031_31160</name>
</gene>
<reference evidence="1 2" key="1">
    <citation type="submission" date="2020-03" db="EMBL/GenBank/DDBJ databases">
        <title>WGS of the type strain of Planosporangium spp.</title>
        <authorList>
            <person name="Thawai C."/>
        </authorList>
    </citation>
    <scope>NUCLEOTIDE SEQUENCE [LARGE SCALE GENOMIC DNA]</scope>
    <source>
        <strain evidence="1 2">TBRC 5610</strain>
    </source>
</reference>
<evidence type="ECO:0000313" key="1">
    <source>
        <dbReference type="EMBL" id="NJC74139.1"/>
    </source>
</evidence>
<keyword evidence="2" id="KW-1185">Reference proteome</keyword>
<evidence type="ECO:0000313" key="2">
    <source>
        <dbReference type="Proteomes" id="UP000722989"/>
    </source>
</evidence>
<name>A0ABX0YA90_9ACTN</name>
<organism evidence="1 2">
    <name type="scientific">Planosporangium thailandense</name>
    <dbReference type="NCBI Taxonomy" id="765197"/>
    <lineage>
        <taxon>Bacteria</taxon>
        <taxon>Bacillati</taxon>
        <taxon>Actinomycetota</taxon>
        <taxon>Actinomycetes</taxon>
        <taxon>Micromonosporales</taxon>
        <taxon>Micromonosporaceae</taxon>
        <taxon>Planosporangium</taxon>
    </lineage>
</organism>
<protein>
    <recommendedName>
        <fullName evidence="3">Immunity protein Imm1</fullName>
    </recommendedName>
</protein>
<dbReference type="EMBL" id="JAATVY010000046">
    <property type="protein sequence ID" value="NJC74139.1"/>
    <property type="molecule type" value="Genomic_DNA"/>
</dbReference>
<comment type="caution">
    <text evidence="1">The sequence shown here is derived from an EMBL/GenBank/DDBJ whole genome shotgun (WGS) entry which is preliminary data.</text>
</comment>
<accession>A0ABX0YA90</accession>